<dbReference type="InterPro" id="IPR003607">
    <property type="entry name" value="HD/PDEase_dom"/>
</dbReference>
<dbReference type="EMBL" id="BSST01000001">
    <property type="protein sequence ID" value="GLX77104.1"/>
    <property type="molecule type" value="Genomic_DNA"/>
</dbReference>
<protein>
    <submittedName>
        <fullName evidence="4">Two-component system response regulator</fullName>
    </submittedName>
</protein>
<dbReference type="InterPro" id="IPR052020">
    <property type="entry name" value="Cyclic_di-GMP/3'3'-cGAMP_PDE"/>
</dbReference>
<dbReference type="SMART" id="SM00471">
    <property type="entry name" value="HDc"/>
    <property type="match status" value="1"/>
</dbReference>
<dbReference type="SUPFAM" id="SSF109604">
    <property type="entry name" value="HD-domain/PDEase-like"/>
    <property type="match status" value="1"/>
</dbReference>
<dbReference type="Pfam" id="PF13487">
    <property type="entry name" value="HD_5"/>
    <property type="match status" value="1"/>
</dbReference>
<dbReference type="PANTHER" id="PTHR45228:SF1">
    <property type="entry name" value="CYCLIC DI-GMP PHOSPHODIESTERASE TM_0186"/>
    <property type="match status" value="1"/>
</dbReference>
<comment type="caution">
    <text evidence="4">The sequence shown here is derived from an EMBL/GenBank/DDBJ whole genome shotgun (WGS) entry which is preliminary data.</text>
</comment>
<dbReference type="SMART" id="SM00448">
    <property type="entry name" value="REC"/>
    <property type="match status" value="1"/>
</dbReference>
<evidence type="ECO:0000256" key="1">
    <source>
        <dbReference type="PROSITE-ProRule" id="PRU00169"/>
    </source>
</evidence>
<gene>
    <name evidence="4" type="ORF">tinsulaeT_04440</name>
</gene>
<dbReference type="Proteomes" id="UP001157186">
    <property type="component" value="Unassembled WGS sequence"/>
</dbReference>
<keyword evidence="5" id="KW-1185">Reference proteome</keyword>
<dbReference type="PANTHER" id="PTHR45228">
    <property type="entry name" value="CYCLIC DI-GMP PHOSPHODIESTERASE TM_0186-RELATED"/>
    <property type="match status" value="1"/>
</dbReference>
<keyword evidence="1" id="KW-0597">Phosphoprotein</keyword>
<dbReference type="InterPro" id="IPR001789">
    <property type="entry name" value="Sig_transdc_resp-reg_receiver"/>
</dbReference>
<feature type="domain" description="Response regulatory" evidence="2">
    <location>
        <begin position="8"/>
        <end position="125"/>
    </location>
</feature>
<dbReference type="PROSITE" id="PS51832">
    <property type="entry name" value="HD_GYP"/>
    <property type="match status" value="1"/>
</dbReference>
<dbReference type="Gene3D" id="1.10.3210.10">
    <property type="entry name" value="Hypothetical protein af1432"/>
    <property type="match status" value="1"/>
</dbReference>
<evidence type="ECO:0000259" key="3">
    <source>
        <dbReference type="PROSITE" id="PS51832"/>
    </source>
</evidence>
<organism evidence="4 5">
    <name type="scientific">Thalassotalea insulae</name>
    <dbReference type="NCBI Taxonomy" id="2056778"/>
    <lineage>
        <taxon>Bacteria</taxon>
        <taxon>Pseudomonadati</taxon>
        <taxon>Pseudomonadota</taxon>
        <taxon>Gammaproteobacteria</taxon>
        <taxon>Alteromonadales</taxon>
        <taxon>Colwelliaceae</taxon>
        <taxon>Thalassotalea</taxon>
    </lineage>
</organism>
<sequence length="349" mass="39290">MDFSKDANILICDDSITNTLILKELIENELDANVICVTDPRNVQPELAEHTIDLVLLDIEMPYLNGFEVMDIIRQSTEVDELPILIITGNEGIDVRNKALASGANDFLNKPIDQIEVILRARNLLKIRKSYLLHKETNTVLEHQIEQRTDELNQSIKALLQSLAAAGELKDNETGKHVLRVGQFARILAQGYGLSKDLIHMIELTAPLHDIGKIGIPDSILLKPASLTEHEREIIKRHTIYAQDMINHDSPLIQMAKSIAVSHHENWDGSGYPNGLAGQSIPIEGRITALADVYDALTTKRPYKEPWPDQEVLHYIKDQSGKQFEPLLVEIFLANIEQFNAIKEELSDH</sequence>
<feature type="modified residue" description="4-aspartylphosphate" evidence="1">
    <location>
        <position position="58"/>
    </location>
</feature>
<dbReference type="RefSeq" id="WP_284242936.1">
    <property type="nucleotide sequence ID" value="NZ_BSST01000001.1"/>
</dbReference>
<dbReference type="PROSITE" id="PS50110">
    <property type="entry name" value="RESPONSE_REGULATORY"/>
    <property type="match status" value="1"/>
</dbReference>
<evidence type="ECO:0000259" key="2">
    <source>
        <dbReference type="PROSITE" id="PS50110"/>
    </source>
</evidence>
<name>A0ABQ6GP61_9GAMM</name>
<dbReference type="Pfam" id="PF00072">
    <property type="entry name" value="Response_reg"/>
    <property type="match status" value="1"/>
</dbReference>
<dbReference type="InterPro" id="IPR037522">
    <property type="entry name" value="HD_GYP_dom"/>
</dbReference>
<dbReference type="Gene3D" id="3.40.50.2300">
    <property type="match status" value="1"/>
</dbReference>
<evidence type="ECO:0000313" key="4">
    <source>
        <dbReference type="EMBL" id="GLX77104.1"/>
    </source>
</evidence>
<feature type="domain" description="HD-GYP" evidence="3">
    <location>
        <begin position="152"/>
        <end position="348"/>
    </location>
</feature>
<dbReference type="SUPFAM" id="SSF52172">
    <property type="entry name" value="CheY-like"/>
    <property type="match status" value="1"/>
</dbReference>
<reference evidence="4 5" key="1">
    <citation type="submission" date="2023-03" db="EMBL/GenBank/DDBJ databases">
        <title>Draft genome sequence of Thalassotalea insulae KCTC 62186T.</title>
        <authorList>
            <person name="Sawabe T."/>
        </authorList>
    </citation>
    <scope>NUCLEOTIDE SEQUENCE [LARGE SCALE GENOMIC DNA]</scope>
    <source>
        <strain evidence="4 5">KCTC 62186</strain>
    </source>
</reference>
<accession>A0ABQ6GP61</accession>
<dbReference type="CDD" id="cd00077">
    <property type="entry name" value="HDc"/>
    <property type="match status" value="1"/>
</dbReference>
<evidence type="ECO:0000313" key="5">
    <source>
        <dbReference type="Proteomes" id="UP001157186"/>
    </source>
</evidence>
<dbReference type="InterPro" id="IPR011006">
    <property type="entry name" value="CheY-like_superfamily"/>
</dbReference>
<proteinExistence type="predicted"/>